<dbReference type="PANTHER" id="PTHR45453">
    <property type="entry name" value="PHOSPHATE REGULON SENSOR PROTEIN PHOR"/>
    <property type="match status" value="1"/>
</dbReference>
<keyword evidence="7" id="KW-0812">Transmembrane</keyword>
<dbReference type="InterPro" id="IPR050351">
    <property type="entry name" value="BphY/WalK/GraS-like"/>
</dbReference>
<feature type="transmembrane region" description="Helical" evidence="7">
    <location>
        <begin position="12"/>
        <end position="30"/>
    </location>
</feature>
<dbReference type="GO" id="GO:0016036">
    <property type="term" value="P:cellular response to phosphate starvation"/>
    <property type="evidence" value="ECO:0007669"/>
    <property type="project" value="TreeGrafter"/>
</dbReference>
<dbReference type="SMART" id="SM00388">
    <property type="entry name" value="HisKA"/>
    <property type="match status" value="1"/>
</dbReference>
<keyword evidence="10" id="KW-1185">Reference proteome</keyword>
<evidence type="ECO:0000256" key="4">
    <source>
        <dbReference type="ARBA" id="ARBA00022679"/>
    </source>
</evidence>
<dbReference type="Pfam" id="PF00512">
    <property type="entry name" value="HisKA"/>
    <property type="match status" value="1"/>
</dbReference>
<keyword evidence="4" id="KW-0808">Transferase</keyword>
<feature type="transmembrane region" description="Helical" evidence="7">
    <location>
        <begin position="146"/>
        <end position="165"/>
    </location>
</feature>
<keyword evidence="6" id="KW-0902">Two-component regulatory system</keyword>
<proteinExistence type="predicted"/>
<dbReference type="SUPFAM" id="SSF47384">
    <property type="entry name" value="Homodimeric domain of signal transducing histidine kinase"/>
    <property type="match status" value="1"/>
</dbReference>
<dbReference type="InterPro" id="IPR003594">
    <property type="entry name" value="HATPase_dom"/>
</dbReference>
<dbReference type="PRINTS" id="PR00344">
    <property type="entry name" value="BCTRLSENSOR"/>
</dbReference>
<sequence>MKLQNKLASYNALSKLIIILIFVLLLPRIVDYQARRQTDVRLRQQRDKVLNSISTGGIAQYLVPGQDSVFSSYNIFSKEDYITLEQIAPPQKSIYFIETAKREVEGIQIDFRILTNTFRVGRNWYLMELGYSLASVSENNVVIQRFALILLISMVLLTIASDIYFTKYLLSPLNIIVRTKLQNLRSPADFKFPRIKTTTSDFKHLDNSIHEMMERIEQAFQQEREFIANASHELLTPVSILQHKLENLNDHADTSPEMQVKFYEMQKTISRLKNIIKTLLLISRIENEQFIKEESVSVKALLDEVNDEISYRLEDKEISLEMNLKENFICQPCNKSLLFNMFFNLINNAIKYNKTGGKICINGQLQNGHYQLEFTDTGVGISPERLPTIFYRFKKISRGTAESFGLGLPIVQTIANYHQIKIEVHSVVDQGSTFRLLFPR</sequence>
<reference evidence="9 10" key="1">
    <citation type="submission" date="2019-07" db="EMBL/GenBank/DDBJ databases">
        <title>Whole genome shotgun sequence of Adhaeribacter aerolatus NBRC 106133.</title>
        <authorList>
            <person name="Hosoyama A."/>
            <person name="Uohara A."/>
            <person name="Ohji S."/>
            <person name="Ichikawa N."/>
        </authorList>
    </citation>
    <scope>NUCLEOTIDE SEQUENCE [LARGE SCALE GENOMIC DNA]</scope>
    <source>
        <strain evidence="9 10">NBRC 106133</strain>
    </source>
</reference>
<dbReference type="InterPro" id="IPR005467">
    <property type="entry name" value="His_kinase_dom"/>
</dbReference>
<dbReference type="CDD" id="cd00075">
    <property type="entry name" value="HATPase"/>
    <property type="match status" value="1"/>
</dbReference>
<evidence type="ECO:0000256" key="3">
    <source>
        <dbReference type="ARBA" id="ARBA00022553"/>
    </source>
</evidence>
<dbReference type="InterPro" id="IPR004358">
    <property type="entry name" value="Sig_transdc_His_kin-like_C"/>
</dbReference>
<comment type="caution">
    <text evidence="9">The sequence shown here is derived from an EMBL/GenBank/DDBJ whole genome shotgun (WGS) entry which is preliminary data.</text>
</comment>
<dbReference type="GO" id="GO:0000155">
    <property type="term" value="F:phosphorelay sensor kinase activity"/>
    <property type="evidence" value="ECO:0007669"/>
    <property type="project" value="InterPro"/>
</dbReference>
<evidence type="ECO:0000256" key="5">
    <source>
        <dbReference type="ARBA" id="ARBA00022777"/>
    </source>
</evidence>
<dbReference type="AlphaFoldDB" id="A0A512AZT6"/>
<protein>
    <recommendedName>
        <fullName evidence="2">histidine kinase</fullName>
        <ecNumber evidence="2">2.7.13.3</ecNumber>
    </recommendedName>
</protein>
<feature type="domain" description="Histidine kinase" evidence="8">
    <location>
        <begin position="229"/>
        <end position="440"/>
    </location>
</feature>
<dbReference type="SUPFAM" id="SSF55874">
    <property type="entry name" value="ATPase domain of HSP90 chaperone/DNA topoisomerase II/histidine kinase"/>
    <property type="match status" value="1"/>
</dbReference>
<evidence type="ECO:0000256" key="6">
    <source>
        <dbReference type="ARBA" id="ARBA00023012"/>
    </source>
</evidence>
<dbReference type="RefSeq" id="WP_146898704.1">
    <property type="nucleotide sequence ID" value="NZ_BJYS01000021.1"/>
</dbReference>
<dbReference type="Pfam" id="PF02518">
    <property type="entry name" value="HATPase_c"/>
    <property type="match status" value="1"/>
</dbReference>
<evidence type="ECO:0000256" key="1">
    <source>
        <dbReference type="ARBA" id="ARBA00000085"/>
    </source>
</evidence>
<organism evidence="9 10">
    <name type="scientific">Adhaeribacter aerolatus</name>
    <dbReference type="NCBI Taxonomy" id="670289"/>
    <lineage>
        <taxon>Bacteria</taxon>
        <taxon>Pseudomonadati</taxon>
        <taxon>Bacteroidota</taxon>
        <taxon>Cytophagia</taxon>
        <taxon>Cytophagales</taxon>
        <taxon>Hymenobacteraceae</taxon>
        <taxon>Adhaeribacter</taxon>
    </lineage>
</organism>
<keyword evidence="5" id="KW-0418">Kinase</keyword>
<dbReference type="SMART" id="SM00387">
    <property type="entry name" value="HATPase_c"/>
    <property type="match status" value="1"/>
</dbReference>
<dbReference type="GO" id="GO:0005886">
    <property type="term" value="C:plasma membrane"/>
    <property type="evidence" value="ECO:0007669"/>
    <property type="project" value="TreeGrafter"/>
</dbReference>
<evidence type="ECO:0000313" key="9">
    <source>
        <dbReference type="EMBL" id="GEO05214.1"/>
    </source>
</evidence>
<dbReference type="CDD" id="cd00082">
    <property type="entry name" value="HisKA"/>
    <property type="match status" value="1"/>
</dbReference>
<evidence type="ECO:0000256" key="7">
    <source>
        <dbReference type="SAM" id="Phobius"/>
    </source>
</evidence>
<dbReference type="GO" id="GO:0004721">
    <property type="term" value="F:phosphoprotein phosphatase activity"/>
    <property type="evidence" value="ECO:0007669"/>
    <property type="project" value="TreeGrafter"/>
</dbReference>
<dbReference type="PROSITE" id="PS50109">
    <property type="entry name" value="HIS_KIN"/>
    <property type="match status" value="1"/>
</dbReference>
<keyword evidence="3" id="KW-0597">Phosphoprotein</keyword>
<dbReference type="InterPro" id="IPR036890">
    <property type="entry name" value="HATPase_C_sf"/>
</dbReference>
<dbReference type="EC" id="2.7.13.3" evidence="2"/>
<dbReference type="Gene3D" id="1.10.287.130">
    <property type="match status" value="1"/>
</dbReference>
<dbReference type="EMBL" id="BJYS01000021">
    <property type="protein sequence ID" value="GEO05214.1"/>
    <property type="molecule type" value="Genomic_DNA"/>
</dbReference>
<dbReference type="InterPro" id="IPR003661">
    <property type="entry name" value="HisK_dim/P_dom"/>
</dbReference>
<dbReference type="Gene3D" id="3.30.565.10">
    <property type="entry name" value="Histidine kinase-like ATPase, C-terminal domain"/>
    <property type="match status" value="1"/>
</dbReference>
<dbReference type="InterPro" id="IPR036097">
    <property type="entry name" value="HisK_dim/P_sf"/>
</dbReference>
<dbReference type="Proteomes" id="UP000321532">
    <property type="component" value="Unassembled WGS sequence"/>
</dbReference>
<name>A0A512AZT6_9BACT</name>
<dbReference type="OrthoDB" id="1522504at2"/>
<evidence type="ECO:0000259" key="8">
    <source>
        <dbReference type="PROSITE" id="PS50109"/>
    </source>
</evidence>
<gene>
    <name evidence="9" type="ORF">AAE02nite_28780</name>
</gene>
<accession>A0A512AZT6</accession>
<keyword evidence="7" id="KW-0472">Membrane</keyword>
<evidence type="ECO:0000256" key="2">
    <source>
        <dbReference type="ARBA" id="ARBA00012438"/>
    </source>
</evidence>
<keyword evidence="7" id="KW-1133">Transmembrane helix</keyword>
<comment type="catalytic activity">
    <reaction evidence="1">
        <text>ATP + protein L-histidine = ADP + protein N-phospho-L-histidine.</text>
        <dbReference type="EC" id="2.7.13.3"/>
    </reaction>
</comment>
<dbReference type="PANTHER" id="PTHR45453:SF1">
    <property type="entry name" value="PHOSPHATE REGULON SENSOR PROTEIN PHOR"/>
    <property type="match status" value="1"/>
</dbReference>
<evidence type="ECO:0000313" key="10">
    <source>
        <dbReference type="Proteomes" id="UP000321532"/>
    </source>
</evidence>